<keyword evidence="7" id="KW-0998">Cell outer membrane</keyword>
<dbReference type="Proteomes" id="UP000266287">
    <property type="component" value="Unassembled WGS sequence"/>
</dbReference>
<keyword evidence="4" id="KW-1134">Transmembrane beta strand</keyword>
<evidence type="ECO:0000256" key="7">
    <source>
        <dbReference type="ARBA" id="ARBA00023237"/>
    </source>
</evidence>
<keyword evidence="3" id="KW-0813">Transport</keyword>
<dbReference type="Pfam" id="PF02321">
    <property type="entry name" value="OEP"/>
    <property type="match status" value="2"/>
</dbReference>
<keyword evidence="5" id="KW-0812">Transmembrane</keyword>
<evidence type="ECO:0000256" key="2">
    <source>
        <dbReference type="ARBA" id="ARBA00007613"/>
    </source>
</evidence>
<dbReference type="PANTHER" id="PTHR30026">
    <property type="entry name" value="OUTER MEMBRANE PROTEIN TOLC"/>
    <property type="match status" value="1"/>
</dbReference>
<dbReference type="InterPro" id="IPR003423">
    <property type="entry name" value="OMP_efflux"/>
</dbReference>
<comment type="caution">
    <text evidence="10">The sequence shown here is derived from an EMBL/GenBank/DDBJ whole genome shotgun (WGS) entry which is preliminary data.</text>
</comment>
<dbReference type="GO" id="GO:0009279">
    <property type="term" value="C:cell outer membrane"/>
    <property type="evidence" value="ECO:0007669"/>
    <property type="project" value="UniProtKB-SubCell"/>
</dbReference>
<keyword evidence="9" id="KW-0732">Signal</keyword>
<dbReference type="PIRSF" id="PIRSF001892">
    <property type="entry name" value="CyaE"/>
    <property type="match status" value="1"/>
</dbReference>
<feature type="signal peptide" evidence="9">
    <location>
        <begin position="1"/>
        <end position="18"/>
    </location>
</feature>
<evidence type="ECO:0000256" key="6">
    <source>
        <dbReference type="ARBA" id="ARBA00023136"/>
    </source>
</evidence>
<gene>
    <name evidence="10" type="ORF">B9J77_02035</name>
</gene>
<name>A0A399FZ47_UNCN2</name>
<evidence type="ECO:0000256" key="4">
    <source>
        <dbReference type="ARBA" id="ARBA00022452"/>
    </source>
</evidence>
<reference evidence="10 11" key="1">
    <citation type="submission" date="2018-08" db="EMBL/GenBank/DDBJ databases">
        <title>Draft genome of candidate division NPL-UPA2 bacterium Unc8 that adapted to ultra-basic serpentinizing groundwater.</title>
        <authorList>
            <person name="Ishii S."/>
            <person name="Suzuki S."/>
            <person name="Nealson K.H."/>
        </authorList>
    </citation>
    <scope>NUCLEOTIDE SEQUENCE [LARGE SCALE GENOMIC DNA]</scope>
    <source>
        <strain evidence="10">Unc8</strain>
    </source>
</reference>
<proteinExistence type="inferred from homology"/>
<keyword evidence="8" id="KW-0175">Coiled coil</keyword>
<evidence type="ECO:0000256" key="1">
    <source>
        <dbReference type="ARBA" id="ARBA00004442"/>
    </source>
</evidence>
<feature type="coiled-coil region" evidence="8">
    <location>
        <begin position="345"/>
        <end position="372"/>
    </location>
</feature>
<dbReference type="AlphaFoldDB" id="A0A399FZ47"/>
<dbReference type="InterPro" id="IPR051906">
    <property type="entry name" value="TolC-like"/>
</dbReference>
<dbReference type="SUPFAM" id="SSF56954">
    <property type="entry name" value="Outer membrane efflux proteins (OEP)"/>
    <property type="match status" value="1"/>
</dbReference>
<comment type="subcellular location">
    <subcellularLocation>
        <location evidence="1">Cell outer membrane</location>
    </subcellularLocation>
</comment>
<keyword evidence="6" id="KW-0472">Membrane</keyword>
<evidence type="ECO:0000313" key="10">
    <source>
        <dbReference type="EMBL" id="RII00532.1"/>
    </source>
</evidence>
<dbReference type="EMBL" id="NDHY01000003">
    <property type="protein sequence ID" value="RII00532.1"/>
    <property type="molecule type" value="Genomic_DNA"/>
</dbReference>
<evidence type="ECO:0000313" key="11">
    <source>
        <dbReference type="Proteomes" id="UP000266287"/>
    </source>
</evidence>
<accession>A0A399FZ47</accession>
<dbReference type="PANTHER" id="PTHR30026:SF20">
    <property type="entry name" value="OUTER MEMBRANE PROTEIN TOLC"/>
    <property type="match status" value="1"/>
</dbReference>
<evidence type="ECO:0000256" key="9">
    <source>
        <dbReference type="SAM" id="SignalP"/>
    </source>
</evidence>
<dbReference type="GO" id="GO:0015288">
    <property type="term" value="F:porin activity"/>
    <property type="evidence" value="ECO:0007669"/>
    <property type="project" value="TreeGrafter"/>
</dbReference>
<dbReference type="GO" id="GO:1990281">
    <property type="term" value="C:efflux pump complex"/>
    <property type="evidence" value="ECO:0007669"/>
    <property type="project" value="TreeGrafter"/>
</dbReference>
<organism evidence="10 11">
    <name type="scientific">candidate division NPL-UPA2 bacterium Unc8</name>
    <dbReference type="NCBI Taxonomy" id="1980939"/>
    <lineage>
        <taxon>Bacteria</taxon>
    </lineage>
</organism>
<dbReference type="Gene3D" id="1.20.1600.10">
    <property type="entry name" value="Outer membrane efflux proteins (OEP)"/>
    <property type="match status" value="1"/>
</dbReference>
<feature type="chain" id="PRO_5017353367" evidence="9">
    <location>
        <begin position="19"/>
        <end position="424"/>
    </location>
</feature>
<evidence type="ECO:0000256" key="3">
    <source>
        <dbReference type="ARBA" id="ARBA00022448"/>
    </source>
</evidence>
<evidence type="ECO:0000256" key="8">
    <source>
        <dbReference type="SAM" id="Coils"/>
    </source>
</evidence>
<dbReference type="GO" id="GO:0015562">
    <property type="term" value="F:efflux transmembrane transporter activity"/>
    <property type="evidence" value="ECO:0007669"/>
    <property type="project" value="InterPro"/>
</dbReference>
<evidence type="ECO:0000256" key="5">
    <source>
        <dbReference type="ARBA" id="ARBA00022692"/>
    </source>
</evidence>
<sequence length="424" mass="48364">MKFLIFCVVIFLGFPASAGTQETTRERVFTLEESIQLALKNNPQVLLAREELRRTTAMVMEARSGALPRLSAEAAYIRLDRLNMDSHRANLRLIQPLYAGGMIRGTIQAAELHHQAMEEGLHTVEAEITFRVKKGFYGILLAQELVAVRAEALNLLQSHYQTTKERFNKGEVPRFDLLRAEIEVINASSELIQVRSQLQSVENLFKNLLDLDLDSSFSLEGSLEYLPLQPDLNEALLKALEQRSEIRQLRLVSKMREKNIDVARSGHRPLISLFGNYEGLEGLPPTPDWDWNWNAGIMIEVPIFDGLMTRGRVGQARSEHEKSLLGLKDFKDRVRFEVRQAFLDLEKAREIIEFQLKNVQQAEENLKIVRERHRKGISTHLEVMGVHLALTKARTGYARALYEHLIGKASLERATGGRYRGSRE</sequence>
<protein>
    <submittedName>
        <fullName evidence="10">TolC family protein</fullName>
    </submittedName>
</protein>
<dbReference type="InterPro" id="IPR028351">
    <property type="entry name" value="CyaE"/>
</dbReference>
<comment type="similarity">
    <text evidence="2">Belongs to the outer membrane factor (OMF) (TC 1.B.17) family.</text>
</comment>